<dbReference type="RefSeq" id="WP_005937446.1">
    <property type="nucleotide sequence ID" value="NZ_ATVK01000045.1"/>
</dbReference>
<dbReference type="AlphaFoldDB" id="L7L7H4"/>
<name>L7L7H4_9ACTN</name>
<proteinExistence type="predicted"/>
<feature type="transmembrane region" description="Helical" evidence="1">
    <location>
        <begin position="12"/>
        <end position="32"/>
    </location>
</feature>
<organism evidence="2 3">
    <name type="scientific">Gordonia hirsuta DSM 44140 = NBRC 16056</name>
    <dbReference type="NCBI Taxonomy" id="1121927"/>
    <lineage>
        <taxon>Bacteria</taxon>
        <taxon>Bacillati</taxon>
        <taxon>Actinomycetota</taxon>
        <taxon>Actinomycetes</taxon>
        <taxon>Mycobacteriales</taxon>
        <taxon>Gordoniaceae</taxon>
        <taxon>Gordonia</taxon>
    </lineage>
</organism>
<comment type="caution">
    <text evidence="2">The sequence shown here is derived from an EMBL/GenBank/DDBJ whole genome shotgun (WGS) entry which is preliminary data.</text>
</comment>
<gene>
    <name evidence="2" type="ORF">GOHSU_12_01010</name>
</gene>
<dbReference type="Proteomes" id="UP000053405">
    <property type="component" value="Unassembled WGS sequence"/>
</dbReference>
<dbReference type="eggNOG" id="ENOG502ZI4Q">
    <property type="taxonomic scope" value="Bacteria"/>
</dbReference>
<accession>L7L7H4</accession>
<protein>
    <submittedName>
        <fullName evidence="2">Uncharacterized protein</fullName>
    </submittedName>
</protein>
<dbReference type="EMBL" id="BANT01000012">
    <property type="protein sequence ID" value="GAC56711.1"/>
    <property type="molecule type" value="Genomic_DNA"/>
</dbReference>
<dbReference type="STRING" id="1121927.GOHSU_12_01010"/>
<keyword evidence="1" id="KW-0472">Membrane</keyword>
<evidence type="ECO:0000313" key="2">
    <source>
        <dbReference type="EMBL" id="GAC56711.1"/>
    </source>
</evidence>
<keyword evidence="1" id="KW-1133">Transmembrane helix</keyword>
<evidence type="ECO:0000313" key="3">
    <source>
        <dbReference type="Proteomes" id="UP000053405"/>
    </source>
</evidence>
<evidence type="ECO:0000256" key="1">
    <source>
        <dbReference type="SAM" id="Phobius"/>
    </source>
</evidence>
<keyword evidence="3" id="KW-1185">Reference proteome</keyword>
<keyword evidence="1" id="KW-0812">Transmembrane</keyword>
<reference evidence="2 3" key="1">
    <citation type="submission" date="2012-12" db="EMBL/GenBank/DDBJ databases">
        <title>Whole genome shotgun sequence of Gordonia hirsuta NBRC 16056.</title>
        <authorList>
            <person name="Isaki-Nakamura S."/>
            <person name="Hosoyama A."/>
            <person name="Tsuchikane K."/>
            <person name="Katsumata H."/>
            <person name="Baba S."/>
            <person name="Yamazaki S."/>
            <person name="Fujita N."/>
        </authorList>
    </citation>
    <scope>NUCLEOTIDE SEQUENCE [LARGE SCALE GENOMIC DNA]</scope>
    <source>
        <strain evidence="2 3">NBRC 16056</strain>
    </source>
</reference>
<sequence length="105" mass="11635">MSPLIPMWWDVVFATVPLLILLLLGFSIYAAIRSYRVAKQRGIDPLTADTELKTRLIQSDLLAASGTSAAKSVEQRLAEVDDLHVRQLISSAERESARSRILGEL</sequence>